<evidence type="ECO:0000256" key="8">
    <source>
        <dbReference type="ARBA" id="ARBA00038130"/>
    </source>
</evidence>
<dbReference type="SMART" id="SM00320">
    <property type="entry name" value="WD40"/>
    <property type="match status" value="3"/>
</dbReference>
<keyword evidence="7" id="KW-0966">Cell projection</keyword>
<dbReference type="InterPro" id="IPR036322">
    <property type="entry name" value="WD40_repeat_dom_sf"/>
</dbReference>
<evidence type="ECO:0000256" key="7">
    <source>
        <dbReference type="ARBA" id="ARBA00023273"/>
    </source>
</evidence>
<dbReference type="AlphaFoldDB" id="A0A6J1RDV9"/>
<keyword evidence="4" id="KW-0677">Repeat</keyword>
<evidence type="ECO:0000256" key="6">
    <source>
        <dbReference type="ARBA" id="ARBA00023069"/>
    </source>
</evidence>
<dbReference type="Gene3D" id="2.130.10.10">
    <property type="entry name" value="YVTN repeat-like/Quinoprotein amine dehydrogenase"/>
    <property type="match status" value="1"/>
</dbReference>
<protein>
    <submittedName>
        <fullName evidence="10">Intraflagellar transport protein 172 homolog</fullName>
    </submittedName>
</protein>
<sequence>MRENFPVRSIDDSFASELENRVVSIAWSPNNLKLAVASADRSIYLFDENGAKRDRFSTKPIDPKFGKKSYMVKGIAFSPESTKIAVGQTDCIVYVYKIGEDWGDKKVICNKFRQSAAVTCLIWPMDGSIITGLADGKVRAALVKSQKAQTLYTSDAMTIALASK</sequence>
<name>A0A6J1RDV9_9HYME</name>
<evidence type="ECO:0000313" key="9">
    <source>
        <dbReference type="Proteomes" id="UP000504618"/>
    </source>
</evidence>
<gene>
    <name evidence="10" type="primary">LOC112466866</name>
</gene>
<evidence type="ECO:0000256" key="2">
    <source>
        <dbReference type="ARBA" id="ARBA00022473"/>
    </source>
</evidence>
<keyword evidence="5" id="KW-0802">TPR repeat</keyword>
<dbReference type="Proteomes" id="UP000504618">
    <property type="component" value="Unplaced"/>
</dbReference>
<keyword evidence="6" id="KW-0969">Cilium</keyword>
<proteinExistence type="inferred from homology"/>
<dbReference type="GO" id="GO:0030992">
    <property type="term" value="C:intraciliary transport particle B"/>
    <property type="evidence" value="ECO:0007669"/>
    <property type="project" value="TreeGrafter"/>
</dbReference>
<dbReference type="GO" id="GO:0042073">
    <property type="term" value="P:intraciliary transport"/>
    <property type="evidence" value="ECO:0007669"/>
    <property type="project" value="TreeGrafter"/>
</dbReference>
<dbReference type="InterPro" id="IPR015943">
    <property type="entry name" value="WD40/YVTN_repeat-like_dom_sf"/>
</dbReference>
<keyword evidence="9" id="KW-1185">Reference proteome</keyword>
<dbReference type="GeneID" id="112466866"/>
<dbReference type="PANTHER" id="PTHR15722">
    <property type="entry name" value="IFT140/172-RELATED"/>
    <property type="match status" value="1"/>
</dbReference>
<dbReference type="OrthoDB" id="2186662at2759"/>
<evidence type="ECO:0000256" key="5">
    <source>
        <dbReference type="ARBA" id="ARBA00022803"/>
    </source>
</evidence>
<keyword evidence="2" id="KW-0217">Developmental protein</keyword>
<comment type="subcellular location">
    <subcellularLocation>
        <location evidence="1">Cell projection</location>
        <location evidence="1">Cilium</location>
    </subcellularLocation>
</comment>
<evidence type="ECO:0000313" key="10">
    <source>
        <dbReference type="RefSeq" id="XP_024890975.1"/>
    </source>
</evidence>
<evidence type="ECO:0000256" key="4">
    <source>
        <dbReference type="ARBA" id="ARBA00022737"/>
    </source>
</evidence>
<dbReference type="SUPFAM" id="SSF50978">
    <property type="entry name" value="WD40 repeat-like"/>
    <property type="match status" value="1"/>
</dbReference>
<dbReference type="RefSeq" id="XP_024890975.1">
    <property type="nucleotide sequence ID" value="XM_025035207.1"/>
</dbReference>
<organism evidence="9 10">
    <name type="scientific">Temnothorax curvispinosus</name>
    <dbReference type="NCBI Taxonomy" id="300111"/>
    <lineage>
        <taxon>Eukaryota</taxon>
        <taxon>Metazoa</taxon>
        <taxon>Ecdysozoa</taxon>
        <taxon>Arthropoda</taxon>
        <taxon>Hexapoda</taxon>
        <taxon>Insecta</taxon>
        <taxon>Pterygota</taxon>
        <taxon>Neoptera</taxon>
        <taxon>Endopterygota</taxon>
        <taxon>Hymenoptera</taxon>
        <taxon>Apocrita</taxon>
        <taxon>Aculeata</taxon>
        <taxon>Formicoidea</taxon>
        <taxon>Formicidae</taxon>
        <taxon>Myrmicinae</taxon>
        <taxon>Temnothorax</taxon>
    </lineage>
</organism>
<comment type="similarity">
    <text evidence="8">Belongs to the IFT172 family.</text>
</comment>
<evidence type="ECO:0000256" key="3">
    <source>
        <dbReference type="ARBA" id="ARBA00022574"/>
    </source>
</evidence>
<evidence type="ECO:0000256" key="1">
    <source>
        <dbReference type="ARBA" id="ARBA00004138"/>
    </source>
</evidence>
<accession>A0A6J1RDV9</accession>
<dbReference type="PANTHER" id="PTHR15722:SF2">
    <property type="entry name" value="INTRAFLAGELLAR TRANSPORT PROTEIN 172 HOMOLOG"/>
    <property type="match status" value="1"/>
</dbReference>
<dbReference type="GO" id="GO:0005930">
    <property type="term" value="C:axoneme"/>
    <property type="evidence" value="ECO:0007669"/>
    <property type="project" value="TreeGrafter"/>
</dbReference>
<dbReference type="Pfam" id="PF00400">
    <property type="entry name" value="WD40"/>
    <property type="match status" value="3"/>
</dbReference>
<reference evidence="10" key="1">
    <citation type="submission" date="2025-08" db="UniProtKB">
        <authorList>
            <consortium name="RefSeq"/>
        </authorList>
    </citation>
    <scope>IDENTIFICATION</scope>
    <source>
        <tissue evidence="10">Whole body</tissue>
    </source>
</reference>
<dbReference type="InterPro" id="IPR001680">
    <property type="entry name" value="WD40_rpt"/>
</dbReference>
<keyword evidence="3" id="KW-0853">WD repeat</keyword>
<dbReference type="GO" id="GO:0036064">
    <property type="term" value="C:ciliary basal body"/>
    <property type="evidence" value="ECO:0007669"/>
    <property type="project" value="TreeGrafter"/>
</dbReference>